<feature type="domain" description="Bacterial virulence protein VirB8" evidence="5">
    <location>
        <begin position="19"/>
        <end position="223"/>
    </location>
</feature>
<comment type="caution">
    <text evidence="6">The sequence shown here is derived from an EMBL/GenBank/DDBJ whole genome shotgun (WGS) entry which is preliminary data.</text>
</comment>
<evidence type="ECO:0000256" key="1">
    <source>
        <dbReference type="ARBA" id="ARBA00004167"/>
    </source>
</evidence>
<evidence type="ECO:0000256" key="4">
    <source>
        <dbReference type="ARBA" id="ARBA00023136"/>
    </source>
</evidence>
<gene>
    <name evidence="6" type="ORF">GTU67_02475</name>
</gene>
<proteinExistence type="predicted"/>
<dbReference type="InterPro" id="IPR007430">
    <property type="entry name" value="VirB8"/>
</dbReference>
<evidence type="ECO:0000313" key="6">
    <source>
        <dbReference type="EMBL" id="MBC2768777.1"/>
    </source>
</evidence>
<dbReference type="EMBL" id="JACJUU010000001">
    <property type="protein sequence ID" value="MBC2768777.1"/>
    <property type="molecule type" value="Genomic_DNA"/>
</dbReference>
<dbReference type="GO" id="GO:0030255">
    <property type="term" value="P:protein secretion by the type IV secretion system"/>
    <property type="evidence" value="ECO:0007669"/>
    <property type="project" value="InterPro"/>
</dbReference>
<protein>
    <submittedName>
        <fullName evidence="6">Type IV secretion system protein</fullName>
    </submittedName>
</protein>
<sequence>MSSEDPKLSLDDELARARGQERDLLAEILKSRRTAWRVAIGASTLALASVVAVAGLTPLKAAPELHVVRVDNATGMIENITSLADPKEDYGERIARFFIHQYILACESYDWYTIQSNYDRCALFSDPTVQRAYYAKFKGDKALDQLYGNHTRVRVNVRSITLGPNQSATVRFTRRLENNLNQASGPDEHLLATLAYGYINADLSEAVGRENPLGFQVLSYTTDVEVGGK</sequence>
<dbReference type="Gene3D" id="3.10.450.230">
    <property type="entry name" value="VirB8 protein"/>
    <property type="match status" value="1"/>
</dbReference>
<dbReference type="Pfam" id="PF04335">
    <property type="entry name" value="VirB8"/>
    <property type="match status" value="1"/>
</dbReference>
<evidence type="ECO:0000313" key="7">
    <source>
        <dbReference type="Proteomes" id="UP000545386"/>
    </source>
</evidence>
<organism evidence="6 7">
    <name type="scientific">Pusillimonas minor</name>
    <dbReference type="NCBI Taxonomy" id="2697024"/>
    <lineage>
        <taxon>Bacteria</taxon>
        <taxon>Pseudomonadati</taxon>
        <taxon>Pseudomonadota</taxon>
        <taxon>Betaproteobacteria</taxon>
        <taxon>Burkholderiales</taxon>
        <taxon>Alcaligenaceae</taxon>
        <taxon>Pusillimonas</taxon>
    </lineage>
</organism>
<keyword evidence="7" id="KW-1185">Reference proteome</keyword>
<keyword evidence="4" id="KW-0472">Membrane</keyword>
<dbReference type="PIRSF" id="PIRSF003299">
    <property type="entry name" value="VirB8_PtlE"/>
    <property type="match status" value="1"/>
</dbReference>
<evidence type="ECO:0000259" key="5">
    <source>
        <dbReference type="Pfam" id="PF04335"/>
    </source>
</evidence>
<reference evidence="6 7" key="1">
    <citation type="submission" date="2020-08" db="EMBL/GenBank/DDBJ databases">
        <title>Paraeoetvoesia sp. YC-7-48 draft genome sequence.</title>
        <authorList>
            <person name="Yao L."/>
        </authorList>
    </citation>
    <scope>NUCLEOTIDE SEQUENCE [LARGE SCALE GENOMIC DNA]</scope>
    <source>
        <strain evidence="7">YC-7-48</strain>
    </source>
</reference>
<dbReference type="AlphaFoldDB" id="A0A842HKF7"/>
<evidence type="ECO:0000256" key="3">
    <source>
        <dbReference type="ARBA" id="ARBA00022989"/>
    </source>
</evidence>
<accession>A0A842HKF7</accession>
<dbReference type="SUPFAM" id="SSF54427">
    <property type="entry name" value="NTF2-like"/>
    <property type="match status" value="1"/>
</dbReference>
<keyword evidence="2" id="KW-0812">Transmembrane</keyword>
<dbReference type="InterPro" id="IPR032710">
    <property type="entry name" value="NTF2-like_dom_sf"/>
</dbReference>
<dbReference type="CDD" id="cd16424">
    <property type="entry name" value="VirB8"/>
    <property type="match status" value="1"/>
</dbReference>
<dbReference type="RefSeq" id="WP_185778584.1">
    <property type="nucleotide sequence ID" value="NZ_JACJUU010000001.1"/>
</dbReference>
<evidence type="ECO:0000256" key="2">
    <source>
        <dbReference type="ARBA" id="ARBA00022692"/>
    </source>
</evidence>
<dbReference type="GO" id="GO:0016020">
    <property type="term" value="C:membrane"/>
    <property type="evidence" value="ECO:0007669"/>
    <property type="project" value="UniProtKB-SubCell"/>
</dbReference>
<comment type="subcellular location">
    <subcellularLocation>
        <location evidence="1">Membrane</location>
        <topology evidence="1">Single-pass membrane protein</topology>
    </subcellularLocation>
</comment>
<dbReference type="Proteomes" id="UP000545386">
    <property type="component" value="Unassembled WGS sequence"/>
</dbReference>
<name>A0A842HKF7_9BURK</name>
<dbReference type="InterPro" id="IPR026264">
    <property type="entry name" value="VirB8/PtlE"/>
</dbReference>
<keyword evidence="3" id="KW-1133">Transmembrane helix</keyword>